<evidence type="ECO:0000313" key="2">
    <source>
        <dbReference type="EMBL" id="BBY31669.1"/>
    </source>
</evidence>
<gene>
    <name evidence="2" type="ORF">MSEDJ_57650</name>
</gene>
<feature type="region of interest" description="Disordered" evidence="1">
    <location>
        <begin position="1"/>
        <end position="57"/>
    </location>
</feature>
<accession>A0A7I7QZ55</accession>
<dbReference type="KEGG" id="msei:MSEDJ_57650"/>
<evidence type="ECO:0000313" key="3">
    <source>
        <dbReference type="Proteomes" id="UP000467193"/>
    </source>
</evidence>
<feature type="compositionally biased region" description="Basic and acidic residues" evidence="1">
    <location>
        <begin position="26"/>
        <end position="42"/>
    </location>
</feature>
<evidence type="ECO:0000256" key="1">
    <source>
        <dbReference type="SAM" id="MobiDB-lite"/>
    </source>
</evidence>
<dbReference type="RefSeq" id="WP_163801117.1">
    <property type="nucleotide sequence ID" value="NZ_AP022588.1"/>
</dbReference>
<organism evidence="2 3">
    <name type="scientific">Mycolicibacterium sediminis</name>
    <dbReference type="NCBI Taxonomy" id="1286180"/>
    <lineage>
        <taxon>Bacteria</taxon>
        <taxon>Bacillati</taxon>
        <taxon>Actinomycetota</taxon>
        <taxon>Actinomycetes</taxon>
        <taxon>Mycobacteriales</taxon>
        <taxon>Mycobacteriaceae</taxon>
        <taxon>Mycolicibacterium</taxon>
    </lineage>
</organism>
<feature type="compositionally biased region" description="Basic and acidic residues" evidence="1">
    <location>
        <begin position="1"/>
        <end position="11"/>
    </location>
</feature>
<protein>
    <submittedName>
        <fullName evidence="2">Uncharacterized protein</fullName>
    </submittedName>
</protein>
<name>A0A7I7QZ55_9MYCO</name>
<keyword evidence="3" id="KW-1185">Reference proteome</keyword>
<sequence>MVDHDDARETVGRSAPPGGADLDEANAERREMRRVADAEGARDAVTANAARRNDPAR</sequence>
<dbReference type="Proteomes" id="UP000467193">
    <property type="component" value="Chromosome"/>
</dbReference>
<reference evidence="2 3" key="1">
    <citation type="journal article" date="2019" name="Emerg. Microbes Infect.">
        <title>Comprehensive subspecies identification of 175 nontuberculous mycobacteria species based on 7547 genomic profiles.</title>
        <authorList>
            <person name="Matsumoto Y."/>
            <person name="Kinjo T."/>
            <person name="Motooka D."/>
            <person name="Nabeya D."/>
            <person name="Jung N."/>
            <person name="Uechi K."/>
            <person name="Horii T."/>
            <person name="Iida T."/>
            <person name="Fujita J."/>
            <person name="Nakamura S."/>
        </authorList>
    </citation>
    <scope>NUCLEOTIDE SEQUENCE [LARGE SCALE GENOMIC DNA]</scope>
    <source>
        <strain evidence="2 3">JCM 17899</strain>
    </source>
</reference>
<proteinExistence type="predicted"/>
<dbReference type="EMBL" id="AP022588">
    <property type="protein sequence ID" value="BBY31669.1"/>
    <property type="molecule type" value="Genomic_DNA"/>
</dbReference>
<dbReference type="AlphaFoldDB" id="A0A7I7QZ55"/>